<reference evidence="7 8" key="1">
    <citation type="journal article" date="2018" name="Nat. Biotechnol.">
        <title>A standardized bacterial taxonomy based on genome phylogeny substantially revises the tree of life.</title>
        <authorList>
            <person name="Parks D.H."/>
            <person name="Chuvochina M."/>
            <person name="Waite D.W."/>
            <person name="Rinke C."/>
            <person name="Skarshewski A."/>
            <person name="Chaumeil P.A."/>
            <person name="Hugenholtz P."/>
        </authorList>
    </citation>
    <scope>NUCLEOTIDE SEQUENCE [LARGE SCALE GENOMIC DNA]</scope>
    <source>
        <strain evidence="7">UBA10948</strain>
    </source>
</reference>
<dbReference type="SUPFAM" id="SSF55681">
    <property type="entry name" value="Class II aaRS and biotin synthetases"/>
    <property type="match status" value="1"/>
</dbReference>
<evidence type="ECO:0000256" key="1">
    <source>
        <dbReference type="ARBA" id="ARBA00022598"/>
    </source>
</evidence>
<dbReference type="PANTHER" id="PTHR22594">
    <property type="entry name" value="ASPARTYL/LYSYL-TRNA SYNTHETASE"/>
    <property type="match status" value="1"/>
</dbReference>
<protein>
    <submittedName>
        <fullName evidence="7">Aspartate--tRNA ligase</fullName>
    </submittedName>
</protein>
<evidence type="ECO:0000313" key="7">
    <source>
        <dbReference type="EMBL" id="HBK52831.1"/>
    </source>
</evidence>
<gene>
    <name evidence="7" type="ORF">DDZ44_02690</name>
</gene>
<proteinExistence type="predicted"/>
<organism evidence="7 8">
    <name type="scientific">Syntrophomonas wolfei</name>
    <dbReference type="NCBI Taxonomy" id="863"/>
    <lineage>
        <taxon>Bacteria</taxon>
        <taxon>Bacillati</taxon>
        <taxon>Bacillota</taxon>
        <taxon>Clostridia</taxon>
        <taxon>Eubacteriales</taxon>
        <taxon>Syntrophomonadaceae</taxon>
        <taxon>Syntrophomonas</taxon>
    </lineage>
</organism>
<feature type="non-terminal residue" evidence="7">
    <location>
        <position position="1"/>
    </location>
</feature>
<dbReference type="PANTHER" id="PTHR22594:SF5">
    <property type="entry name" value="ASPARTATE--TRNA LIGASE, MITOCHONDRIAL"/>
    <property type="match status" value="1"/>
</dbReference>
<feature type="domain" description="Aminoacyl-tRNA synthetase class II (D/K/N)" evidence="6">
    <location>
        <begin position="1"/>
        <end position="62"/>
    </location>
</feature>
<dbReference type="GO" id="GO:0005524">
    <property type="term" value="F:ATP binding"/>
    <property type="evidence" value="ECO:0007669"/>
    <property type="project" value="UniProtKB-KW"/>
</dbReference>
<evidence type="ECO:0000259" key="6">
    <source>
        <dbReference type="Pfam" id="PF00152"/>
    </source>
</evidence>
<dbReference type="AlphaFoldDB" id="A0A354YVV9"/>
<comment type="caution">
    <text evidence="7">The sequence shown here is derived from an EMBL/GenBank/DDBJ whole genome shotgun (WGS) entry which is preliminary data.</text>
</comment>
<dbReference type="Gene3D" id="3.30.930.10">
    <property type="entry name" value="Bira Bifunctional Protein, Domain 2"/>
    <property type="match status" value="1"/>
</dbReference>
<keyword evidence="1 7" id="KW-0436">Ligase</keyword>
<dbReference type="Proteomes" id="UP000263273">
    <property type="component" value="Unassembled WGS sequence"/>
</dbReference>
<keyword evidence="2" id="KW-0547">Nucleotide-binding</keyword>
<keyword evidence="3" id="KW-0067">ATP-binding</keyword>
<evidence type="ECO:0000256" key="3">
    <source>
        <dbReference type="ARBA" id="ARBA00022840"/>
    </source>
</evidence>
<dbReference type="GO" id="GO:0016740">
    <property type="term" value="F:transferase activity"/>
    <property type="evidence" value="ECO:0007669"/>
    <property type="project" value="UniProtKB-ARBA"/>
</dbReference>
<dbReference type="GO" id="GO:0140096">
    <property type="term" value="F:catalytic activity, acting on a protein"/>
    <property type="evidence" value="ECO:0007669"/>
    <property type="project" value="UniProtKB-ARBA"/>
</dbReference>
<evidence type="ECO:0000313" key="8">
    <source>
        <dbReference type="Proteomes" id="UP000263273"/>
    </source>
</evidence>
<name>A0A354YVV9_9FIRM</name>
<keyword evidence="5" id="KW-0030">Aminoacyl-tRNA synthetase</keyword>
<evidence type="ECO:0000256" key="4">
    <source>
        <dbReference type="ARBA" id="ARBA00022917"/>
    </source>
</evidence>
<dbReference type="GO" id="GO:0006422">
    <property type="term" value="P:aspartyl-tRNA aminoacylation"/>
    <property type="evidence" value="ECO:0007669"/>
    <property type="project" value="TreeGrafter"/>
</dbReference>
<evidence type="ECO:0000256" key="5">
    <source>
        <dbReference type="ARBA" id="ARBA00023146"/>
    </source>
</evidence>
<dbReference type="Pfam" id="PF00152">
    <property type="entry name" value="tRNA-synt_2"/>
    <property type="match status" value="1"/>
</dbReference>
<keyword evidence="4" id="KW-0648">Protein biosynthesis</keyword>
<evidence type="ECO:0000256" key="2">
    <source>
        <dbReference type="ARBA" id="ARBA00022741"/>
    </source>
</evidence>
<dbReference type="GO" id="GO:0004815">
    <property type="term" value="F:aspartate-tRNA ligase activity"/>
    <property type="evidence" value="ECO:0007669"/>
    <property type="project" value="TreeGrafter"/>
</dbReference>
<dbReference type="InterPro" id="IPR045864">
    <property type="entry name" value="aa-tRNA-synth_II/BPL/LPL"/>
</dbReference>
<dbReference type="InterPro" id="IPR004364">
    <property type="entry name" value="Aa-tRNA-synt_II"/>
</dbReference>
<dbReference type="EMBL" id="DNZF01000056">
    <property type="protein sequence ID" value="HBK52831.1"/>
    <property type="molecule type" value="Genomic_DNA"/>
</dbReference>
<accession>A0A354YVV9</accession>
<sequence length="62" mass="7538">DENLRLKYRYLDLRRPEMRDNLLLRHRVVKCMRDFLDSRGFIEIETPILTKSTPEGARDYLV</sequence>
<feature type="non-terminal residue" evidence="7">
    <location>
        <position position="62"/>
    </location>
</feature>